<dbReference type="EMBL" id="RBXB01000001">
    <property type="protein sequence ID" value="RKT01101.1"/>
    <property type="molecule type" value="Genomic_DNA"/>
</dbReference>
<comment type="caution">
    <text evidence="1">The sequence shown here is derived from an EMBL/GenBank/DDBJ whole genome shotgun (WGS) entry which is preliminary data.</text>
</comment>
<evidence type="ECO:0000313" key="1">
    <source>
        <dbReference type="EMBL" id="RKT01101.1"/>
    </source>
</evidence>
<dbReference type="OrthoDB" id="1093417at2"/>
<reference evidence="1 2" key="1">
    <citation type="submission" date="2018-10" db="EMBL/GenBank/DDBJ databases">
        <title>Genomic Encyclopedia of Archaeal and Bacterial Type Strains, Phase II (KMG-II): from individual species to whole genera.</title>
        <authorList>
            <person name="Goeker M."/>
        </authorList>
    </citation>
    <scope>NUCLEOTIDE SEQUENCE [LARGE SCALE GENOMIC DNA]</scope>
    <source>
        <strain evidence="1 2">DSM 14219</strain>
    </source>
</reference>
<accession>A0A495SLE6</accession>
<gene>
    <name evidence="1" type="ORF">BCF58_0315</name>
</gene>
<name>A0A495SLE6_9FLAO</name>
<organism evidence="1 2">
    <name type="scientific">Chryseobacterium defluvii</name>
    <dbReference type="NCBI Taxonomy" id="160396"/>
    <lineage>
        <taxon>Bacteria</taxon>
        <taxon>Pseudomonadati</taxon>
        <taxon>Bacteroidota</taxon>
        <taxon>Flavobacteriia</taxon>
        <taxon>Flavobacteriales</taxon>
        <taxon>Weeksellaceae</taxon>
        <taxon>Chryseobacterium group</taxon>
        <taxon>Chryseobacterium</taxon>
    </lineage>
</organism>
<keyword evidence="2" id="KW-1185">Reference proteome</keyword>
<evidence type="ECO:0000313" key="2">
    <source>
        <dbReference type="Proteomes" id="UP000272428"/>
    </source>
</evidence>
<sequence length="105" mass="11869">MQYPYDLFVLKITGGGIDPETGYPIPSTENWVYHSKCRDEVAVQQGVIFTESGEMTNYSSKVVMPLGTPIIEANSKIEVRKGDFVRTTGKVLRFVEAQLHCRLWV</sequence>
<dbReference type="RefSeq" id="WP_121460043.1">
    <property type="nucleotide sequence ID" value="NZ_RBXB01000001.1"/>
</dbReference>
<protein>
    <submittedName>
        <fullName evidence="1">Uncharacterized protein</fullName>
    </submittedName>
</protein>
<dbReference type="AlphaFoldDB" id="A0A495SLE6"/>
<proteinExistence type="predicted"/>
<dbReference type="Proteomes" id="UP000272428">
    <property type="component" value="Unassembled WGS sequence"/>
</dbReference>